<gene>
    <name evidence="2" type="ORF">M427DRAFT_32382</name>
</gene>
<dbReference type="EMBL" id="KQ965762">
    <property type="protein sequence ID" value="KXS15428.1"/>
    <property type="molecule type" value="Genomic_DNA"/>
</dbReference>
<feature type="region of interest" description="Disordered" evidence="1">
    <location>
        <begin position="121"/>
        <end position="143"/>
    </location>
</feature>
<proteinExistence type="predicted"/>
<name>A0A139AF94_GONPJ</name>
<dbReference type="InterPro" id="IPR038175">
    <property type="entry name" value="CBM21_dom_sf"/>
</dbReference>
<evidence type="ECO:0000313" key="3">
    <source>
        <dbReference type="Proteomes" id="UP000070544"/>
    </source>
</evidence>
<organism evidence="2 3">
    <name type="scientific">Gonapodya prolifera (strain JEL478)</name>
    <name type="common">Monoblepharis prolifera</name>
    <dbReference type="NCBI Taxonomy" id="1344416"/>
    <lineage>
        <taxon>Eukaryota</taxon>
        <taxon>Fungi</taxon>
        <taxon>Fungi incertae sedis</taxon>
        <taxon>Chytridiomycota</taxon>
        <taxon>Chytridiomycota incertae sedis</taxon>
        <taxon>Monoblepharidomycetes</taxon>
        <taxon>Monoblepharidales</taxon>
        <taxon>Gonapodyaceae</taxon>
        <taxon>Gonapodya</taxon>
    </lineage>
</organism>
<reference evidence="2 3" key="1">
    <citation type="journal article" date="2015" name="Genome Biol. Evol.">
        <title>Phylogenomic analyses indicate that early fungi evolved digesting cell walls of algal ancestors of land plants.</title>
        <authorList>
            <person name="Chang Y."/>
            <person name="Wang S."/>
            <person name="Sekimoto S."/>
            <person name="Aerts A.L."/>
            <person name="Choi C."/>
            <person name="Clum A."/>
            <person name="LaButti K.M."/>
            <person name="Lindquist E.A."/>
            <person name="Yee Ngan C."/>
            <person name="Ohm R.A."/>
            <person name="Salamov A.A."/>
            <person name="Grigoriev I.V."/>
            <person name="Spatafora J.W."/>
            <person name="Berbee M.L."/>
        </authorList>
    </citation>
    <scope>NUCLEOTIDE SEQUENCE [LARGE SCALE GENOMIC DNA]</scope>
    <source>
        <strain evidence="2 3">JEL478</strain>
    </source>
</reference>
<dbReference type="AlphaFoldDB" id="A0A139AF94"/>
<evidence type="ECO:0000313" key="2">
    <source>
        <dbReference type="EMBL" id="KXS15428.1"/>
    </source>
</evidence>
<keyword evidence="3" id="KW-1185">Reference proteome</keyword>
<evidence type="ECO:0000256" key="1">
    <source>
        <dbReference type="SAM" id="MobiDB-lite"/>
    </source>
</evidence>
<dbReference type="Proteomes" id="UP000070544">
    <property type="component" value="Unassembled WGS sequence"/>
</dbReference>
<dbReference type="Gene3D" id="2.60.40.2440">
    <property type="entry name" value="Carbohydrate binding type-21 domain"/>
    <property type="match status" value="1"/>
</dbReference>
<sequence>MSWDSWKTYVDVPMRWESSPSPARDIFSCHILVPSSHHLTPPQPPSSQRVDKANTAFDLHHPPAATSPHHFPESLHSLRFALHVRDPRINAHHWCNNGGTDHVFTFYKLGRDFATASAVQAPGMARDGSDGQQEGIGDDAAGR</sequence>
<accession>A0A139AF94</accession>
<protein>
    <submittedName>
        <fullName evidence="2">Uncharacterized protein</fullName>
    </submittedName>
</protein>